<dbReference type="GeneID" id="70080872"/>
<dbReference type="KEGG" id="vg:70080872"/>
<keyword evidence="2" id="KW-1185">Reference proteome</keyword>
<accession>A0A3G3M9W0</accession>
<dbReference type="RefSeq" id="YP_010246332.1">
    <property type="nucleotide sequence ID" value="NC_060134.1"/>
</dbReference>
<reference evidence="1 2" key="1">
    <citation type="submission" date="2018-09" db="EMBL/GenBank/DDBJ databases">
        <authorList>
            <person name="Amanuel B.M."/>
            <person name="Anspach C.J."/>
            <person name="Chiquito R.J."/>
            <person name="Gales J.M."/>
            <person name="Hall T."/>
            <person name="Hotaki K."/>
            <person name="Lozano B."/>
            <person name="Mugisha B."/>
            <person name="Fogarty M.P."/>
            <person name="Leadon S.A."/>
            <person name="Molloy S.D."/>
            <person name="Garlena R.A."/>
            <person name="Russell D.A."/>
            <person name="Pope W.H."/>
            <person name="Jacobs-Sera D."/>
            <person name="Hatfull G.F."/>
        </authorList>
    </citation>
    <scope>NUCLEOTIDE SEQUENCE [LARGE SCALE GENOMIC DNA]</scope>
</reference>
<evidence type="ECO:0000313" key="1">
    <source>
        <dbReference type="EMBL" id="AYR03231.1"/>
    </source>
</evidence>
<proteinExistence type="predicted"/>
<name>A0A3G3M9W0_9CAUD</name>
<dbReference type="Proteomes" id="UP000280547">
    <property type="component" value="Segment"/>
</dbReference>
<organism evidence="1 2">
    <name type="scientific">Gordonia phage Octobien14</name>
    <dbReference type="NCBI Taxonomy" id="2483673"/>
    <lineage>
        <taxon>Viruses</taxon>
        <taxon>Duplodnaviria</taxon>
        <taxon>Heunggongvirae</taxon>
        <taxon>Uroviricota</taxon>
        <taxon>Caudoviricetes</taxon>
        <taxon>Deeyouvirinae</taxon>
        <taxon>Octobienvirus</taxon>
        <taxon>Octobienvirus octobien14</taxon>
    </lineage>
</organism>
<protein>
    <submittedName>
        <fullName evidence="1">Uncharacterized protein</fullName>
    </submittedName>
</protein>
<gene>
    <name evidence="1" type="primary">87</name>
    <name evidence="1" type="ORF">SEA_OCTOBIEN14_87</name>
</gene>
<dbReference type="EMBL" id="MH976515">
    <property type="protein sequence ID" value="AYR03231.1"/>
    <property type="molecule type" value="Genomic_DNA"/>
</dbReference>
<sequence>MADEPNVIELKSPSEKVITLVHPFPPGMAAQVLEELKIMRGGFDEMIGDLQKRVDQMRAAGLVEPAPVAYLDDYRARKAAKASALEPKDIG</sequence>
<evidence type="ECO:0000313" key="2">
    <source>
        <dbReference type="Proteomes" id="UP000280547"/>
    </source>
</evidence>